<evidence type="ECO:0000256" key="1">
    <source>
        <dbReference type="ARBA" id="ARBA00022598"/>
    </source>
</evidence>
<name>A0ABS7CGZ5_9BACL</name>
<accession>A0ABS7CGZ5</accession>
<dbReference type="Gene3D" id="1.10.1030.10">
    <property type="entry name" value="Carbamoyl-phosphate synthetase, large subunit oligomerisation domain"/>
    <property type="match status" value="1"/>
</dbReference>
<dbReference type="InterPro" id="IPR005480">
    <property type="entry name" value="CPSase_lsu_oligo"/>
</dbReference>
<dbReference type="InterPro" id="IPR036897">
    <property type="entry name" value="CarbamoylP_synth_lsu_oligo_sf"/>
</dbReference>
<evidence type="ECO:0000313" key="6">
    <source>
        <dbReference type="Proteomes" id="UP001519887"/>
    </source>
</evidence>
<evidence type="ECO:0000313" key="5">
    <source>
        <dbReference type="EMBL" id="MBW7460209.1"/>
    </source>
</evidence>
<feature type="non-terminal residue" evidence="5">
    <location>
        <position position="345"/>
    </location>
</feature>
<dbReference type="PANTHER" id="PTHR11405">
    <property type="entry name" value="CARBAMOYLTRANSFERASE FAMILY MEMBER"/>
    <property type="match status" value="1"/>
</dbReference>
<comment type="caution">
    <text evidence="5">The sequence shown here is derived from an EMBL/GenBank/DDBJ whole genome shotgun (WGS) entry which is preliminary data.</text>
</comment>
<keyword evidence="6" id="KW-1185">Reference proteome</keyword>
<dbReference type="PANTHER" id="PTHR11405:SF53">
    <property type="entry name" value="CARBAMOYL-PHOSPHATE SYNTHASE [AMMONIA], MITOCHONDRIAL"/>
    <property type="match status" value="1"/>
</dbReference>
<protein>
    <submittedName>
        <fullName evidence="5">Carbamoyl-phosphate synthase large subunit</fullName>
    </submittedName>
</protein>
<dbReference type="Pfam" id="PF25596">
    <property type="entry name" value="CPSase_L_D1"/>
    <property type="match status" value="1"/>
</dbReference>
<dbReference type="Gene3D" id="3.40.50.20">
    <property type="match status" value="1"/>
</dbReference>
<gene>
    <name evidence="5" type="ORF">K0U00_39720</name>
</gene>
<feature type="non-terminal residue" evidence="5">
    <location>
        <position position="1"/>
    </location>
</feature>
<dbReference type="InterPro" id="IPR016185">
    <property type="entry name" value="PreATP-grasp_dom_sf"/>
</dbReference>
<evidence type="ECO:0000256" key="2">
    <source>
        <dbReference type="ARBA" id="ARBA00022741"/>
    </source>
</evidence>
<feature type="domain" description="Carbamoyl-phosphate synthetase large subunit oligomerisation" evidence="4">
    <location>
        <begin position="94"/>
        <end position="222"/>
    </location>
</feature>
<dbReference type="Gene3D" id="3.30.470.20">
    <property type="entry name" value="ATP-grasp fold, B domain"/>
    <property type="match status" value="1"/>
</dbReference>
<organism evidence="5 6">
    <name type="scientific">Paenibacillus sepulcri</name>
    <dbReference type="NCBI Taxonomy" id="359917"/>
    <lineage>
        <taxon>Bacteria</taxon>
        <taxon>Bacillati</taxon>
        <taxon>Bacillota</taxon>
        <taxon>Bacilli</taxon>
        <taxon>Bacillales</taxon>
        <taxon>Paenibacillaceae</taxon>
        <taxon>Paenibacillus</taxon>
    </lineage>
</organism>
<dbReference type="Pfam" id="PF02787">
    <property type="entry name" value="CPSase_L_D3"/>
    <property type="match status" value="1"/>
</dbReference>
<evidence type="ECO:0000259" key="4">
    <source>
        <dbReference type="SMART" id="SM01096"/>
    </source>
</evidence>
<reference evidence="5 6" key="1">
    <citation type="submission" date="2021-07" db="EMBL/GenBank/DDBJ databases">
        <title>Paenibacillus radiodurans sp. nov., isolated from the southeastern edge of Tengger Desert.</title>
        <authorList>
            <person name="Zhang G."/>
        </authorList>
    </citation>
    <scope>NUCLEOTIDE SEQUENCE [LARGE SCALE GENOMIC DNA]</scope>
    <source>
        <strain evidence="5 6">CCM 7311</strain>
    </source>
</reference>
<dbReference type="SUPFAM" id="SSF52440">
    <property type="entry name" value="PreATP-grasp domain"/>
    <property type="match status" value="1"/>
</dbReference>
<keyword evidence="3" id="KW-0067">ATP-binding</keyword>
<dbReference type="Proteomes" id="UP001519887">
    <property type="component" value="Unassembled WGS sequence"/>
</dbReference>
<keyword evidence="1" id="KW-0436">Ligase</keyword>
<dbReference type="SUPFAM" id="SSF56059">
    <property type="entry name" value="Glutathione synthetase ATP-binding domain-like"/>
    <property type="match status" value="1"/>
</dbReference>
<keyword evidence="2" id="KW-0547">Nucleotide-binding</keyword>
<proteinExistence type="predicted"/>
<dbReference type="SUPFAM" id="SSF48108">
    <property type="entry name" value="Carbamoyl phosphate synthetase, large subunit connection domain"/>
    <property type="match status" value="1"/>
</dbReference>
<dbReference type="InterPro" id="IPR058047">
    <property type="entry name" value="CPSase_preATP-grasp"/>
</dbReference>
<evidence type="ECO:0000256" key="3">
    <source>
        <dbReference type="ARBA" id="ARBA00022840"/>
    </source>
</evidence>
<dbReference type="EMBL" id="JAHZIK010002086">
    <property type="protein sequence ID" value="MBW7460209.1"/>
    <property type="molecule type" value="Genomic_DNA"/>
</dbReference>
<sequence>IGYTLDEIVNPVTGQTYACFEPTLDYIVSKIPRWPFDKFLSANRKLGTQMKATGEVMAIGRTFEESIHKAVRSLEIGAHRIHLKDAAGLSEETLRTRLEKPDDERMFLVAEAFRRGYALQDIQDLTKIDWWFLDKIEGIVRFEDELRRAEVLTYELLYQAKRKGFSDRSIAEIRMEGNHRDLANEHDVRKFRKEQGLNPVYKMVDTCAAEFEATTPYYYSTYETENEVIQTSKEKVLVLGSGPIRIGQGIEFDYSTVHAVWAIQSAGYEAVIINNNPETVSTDFSTSDRLYFEPLFFEDVMNVIEQENPIGVIVQFGGQTAINLAAPLTKAGIRILGSDLESIDA</sequence>
<dbReference type="SMART" id="SM01096">
    <property type="entry name" value="CPSase_L_D3"/>
    <property type="match status" value="1"/>
</dbReference>